<evidence type="ECO:0000256" key="6">
    <source>
        <dbReference type="ARBA" id="ARBA00022908"/>
    </source>
</evidence>
<dbReference type="GO" id="GO:0046872">
    <property type="term" value="F:metal ion binding"/>
    <property type="evidence" value="ECO:0007669"/>
    <property type="project" value="UniProtKB-KW"/>
</dbReference>
<keyword evidence="6" id="KW-0229">DNA integration</keyword>
<keyword evidence="7" id="KW-0695">RNA-directed DNA polymerase</keyword>
<dbReference type="SUPFAM" id="SSF53098">
    <property type="entry name" value="Ribonuclease H-like"/>
    <property type="match status" value="1"/>
</dbReference>
<evidence type="ECO:0000256" key="8">
    <source>
        <dbReference type="ARBA" id="ARBA00022932"/>
    </source>
</evidence>
<evidence type="ECO:0000256" key="5">
    <source>
        <dbReference type="ARBA" id="ARBA00022842"/>
    </source>
</evidence>
<accession>A0A6A3KCS2</accession>
<organism evidence="13 14">
    <name type="scientific">Phytophthora rubi</name>
    <dbReference type="NCBI Taxonomy" id="129364"/>
    <lineage>
        <taxon>Eukaryota</taxon>
        <taxon>Sar</taxon>
        <taxon>Stramenopiles</taxon>
        <taxon>Oomycota</taxon>
        <taxon>Peronosporomycetes</taxon>
        <taxon>Peronosporales</taxon>
        <taxon>Peronosporaceae</taxon>
        <taxon>Phytophthora</taxon>
    </lineage>
</organism>
<feature type="domain" description="Tf2-1-like SH3-like" evidence="12">
    <location>
        <begin position="477"/>
        <end position="538"/>
    </location>
</feature>
<evidence type="ECO:0000256" key="1">
    <source>
        <dbReference type="ARBA" id="ARBA00022670"/>
    </source>
</evidence>
<keyword evidence="9" id="KW-0238">DNA-binding</keyword>
<dbReference type="InterPro" id="IPR012337">
    <property type="entry name" value="RNaseH-like_sf"/>
</dbReference>
<keyword evidence="4" id="KW-0378">Hydrolase</keyword>
<evidence type="ECO:0000256" key="2">
    <source>
        <dbReference type="ARBA" id="ARBA00022723"/>
    </source>
</evidence>
<evidence type="ECO:0000313" key="14">
    <source>
        <dbReference type="Proteomes" id="UP000435112"/>
    </source>
</evidence>
<protein>
    <submittedName>
        <fullName evidence="13">Uncharacterized protein</fullName>
    </submittedName>
</protein>
<proteinExistence type="predicted"/>
<dbReference type="PANTHER" id="PTHR37984:SF5">
    <property type="entry name" value="PROTEIN NYNRIN-LIKE"/>
    <property type="match status" value="1"/>
</dbReference>
<evidence type="ECO:0000259" key="11">
    <source>
        <dbReference type="Pfam" id="PF17921"/>
    </source>
</evidence>
<dbReference type="PANTHER" id="PTHR37984">
    <property type="entry name" value="PROTEIN CBG26694"/>
    <property type="match status" value="1"/>
</dbReference>
<evidence type="ECO:0000313" key="13">
    <source>
        <dbReference type="EMBL" id="KAE9003398.1"/>
    </source>
</evidence>
<keyword evidence="10" id="KW-0233">DNA recombination</keyword>
<name>A0A6A3KCS2_9STRA</name>
<dbReference type="Pfam" id="PF24626">
    <property type="entry name" value="SH3_Tf2-1"/>
    <property type="match status" value="1"/>
</dbReference>
<evidence type="ECO:0000256" key="10">
    <source>
        <dbReference type="ARBA" id="ARBA00023172"/>
    </source>
</evidence>
<keyword evidence="8" id="KW-0239">DNA-directed DNA polymerase</keyword>
<dbReference type="EMBL" id="QXFU01001391">
    <property type="protein sequence ID" value="KAE9003398.1"/>
    <property type="molecule type" value="Genomic_DNA"/>
</dbReference>
<keyword evidence="5" id="KW-0460">Magnesium</keyword>
<dbReference type="Pfam" id="PF17921">
    <property type="entry name" value="Integrase_H2C2"/>
    <property type="match status" value="1"/>
</dbReference>
<dbReference type="InterPro" id="IPR056924">
    <property type="entry name" value="SH3_Tf2-1"/>
</dbReference>
<dbReference type="InterPro" id="IPR041588">
    <property type="entry name" value="Integrase_H2C2"/>
</dbReference>
<dbReference type="GO" id="GO:0003677">
    <property type="term" value="F:DNA binding"/>
    <property type="evidence" value="ECO:0007669"/>
    <property type="project" value="UniProtKB-KW"/>
</dbReference>
<comment type="caution">
    <text evidence="13">The sequence shown here is derived from an EMBL/GenBank/DDBJ whole genome shotgun (WGS) entry which is preliminary data.</text>
</comment>
<dbReference type="AlphaFoldDB" id="A0A6A3KCS2"/>
<keyword evidence="2" id="KW-0479">Metal-binding</keyword>
<evidence type="ECO:0000256" key="9">
    <source>
        <dbReference type="ARBA" id="ARBA00023125"/>
    </source>
</evidence>
<reference evidence="13 14" key="1">
    <citation type="submission" date="2018-09" db="EMBL/GenBank/DDBJ databases">
        <title>Genomic investigation of the strawberry pathogen Phytophthora fragariae indicates pathogenicity is determined by transcriptional variation in three key races.</title>
        <authorList>
            <person name="Adams T.M."/>
            <person name="Armitage A.D."/>
            <person name="Sobczyk M.K."/>
            <person name="Bates H.J."/>
            <person name="Dunwell J.M."/>
            <person name="Nellist C.F."/>
            <person name="Harrison R.J."/>
        </authorList>
    </citation>
    <scope>NUCLEOTIDE SEQUENCE [LARGE SCALE GENOMIC DNA]</scope>
    <source>
        <strain evidence="13 14">SCRP324</strain>
    </source>
</reference>
<dbReference type="GO" id="GO:0015074">
    <property type="term" value="P:DNA integration"/>
    <property type="evidence" value="ECO:0007669"/>
    <property type="project" value="UniProtKB-KW"/>
</dbReference>
<feature type="domain" description="Integrase zinc-binding" evidence="11">
    <location>
        <begin position="135"/>
        <end position="184"/>
    </location>
</feature>
<dbReference type="Gene3D" id="1.10.340.70">
    <property type="match status" value="1"/>
</dbReference>
<dbReference type="GO" id="GO:0006310">
    <property type="term" value="P:DNA recombination"/>
    <property type="evidence" value="ECO:0007669"/>
    <property type="project" value="UniProtKB-KW"/>
</dbReference>
<dbReference type="GO" id="GO:0004190">
    <property type="term" value="F:aspartic-type endopeptidase activity"/>
    <property type="evidence" value="ECO:0007669"/>
    <property type="project" value="UniProtKB-KW"/>
</dbReference>
<evidence type="ECO:0000256" key="3">
    <source>
        <dbReference type="ARBA" id="ARBA00022750"/>
    </source>
</evidence>
<keyword evidence="8" id="KW-0808">Transferase</keyword>
<dbReference type="Proteomes" id="UP000435112">
    <property type="component" value="Unassembled WGS sequence"/>
</dbReference>
<dbReference type="GO" id="GO:0006508">
    <property type="term" value="P:proteolysis"/>
    <property type="evidence" value="ECO:0007669"/>
    <property type="project" value="UniProtKB-KW"/>
</dbReference>
<keyword evidence="3" id="KW-0064">Aspartyl protease</keyword>
<gene>
    <name evidence="13" type="ORF">PR002_g17357</name>
</gene>
<evidence type="ECO:0000256" key="4">
    <source>
        <dbReference type="ARBA" id="ARBA00022801"/>
    </source>
</evidence>
<sequence>MKAPHLSQRMARWLSFFAEYSFVVHYKPGKNNILADALSRRPDYDPRTVLGRQVIDDEDEDDDHCAVCIASGINLTKGSPEMDLRDEIVATYTDDAVYAGIVAYLRAPSDETLGALSRNTRNQIDSYHLDGDLLRYNIDNPMGADLGREKPFAAVSCDFFWPHMYKWVRKWVRTCETCQREKPSKSSQAPLRPLLIATEAWRSVSMDFIFGLPPDAEGRTGVLVFVDRFTKMVHLIPVRDTVTAAETAAPFIDCVFRHHGLPDLFQLLCAKLSMPTAAHPETDGQTERVNRVLGDVLRSYATSFASWSAFLSLAELALNNAEHTSTGLTPFFANNACHPRVPALIAVGHPTAPRGYILGEDEGDVNDMTSAAHEDVTLNAVTRSKTKKALATPDTAASPLAAWIVRTLIDPGNTGVPVAANYAPKIPARPVDNAGESDFVLQQSIARFVHDALQDAVDKQKENADKRGRKNMSTFEKVLLSTDGIRSSTVTNLGASKLAPRFIGPFRVMKVNGEAYTLDIPTSLRLHPTFYVGRLKKYIVLLSRRQRTLRLRSVERTPLTTRSRRRLKLLPSLRNLGRRRLRLSAHCTIRIDLQVVLGHPSV</sequence>
<keyword evidence="8" id="KW-0548">Nucleotidyltransferase</keyword>
<dbReference type="Gene3D" id="3.30.420.10">
    <property type="entry name" value="Ribonuclease H-like superfamily/Ribonuclease H"/>
    <property type="match status" value="1"/>
</dbReference>
<keyword evidence="1" id="KW-0645">Protease</keyword>
<dbReference type="GO" id="GO:0003964">
    <property type="term" value="F:RNA-directed DNA polymerase activity"/>
    <property type="evidence" value="ECO:0007669"/>
    <property type="project" value="UniProtKB-KW"/>
</dbReference>
<evidence type="ECO:0000259" key="12">
    <source>
        <dbReference type="Pfam" id="PF24626"/>
    </source>
</evidence>
<dbReference type="InterPro" id="IPR050951">
    <property type="entry name" value="Retrovirus_Pol_polyprotein"/>
</dbReference>
<dbReference type="GO" id="GO:0003887">
    <property type="term" value="F:DNA-directed DNA polymerase activity"/>
    <property type="evidence" value="ECO:0007669"/>
    <property type="project" value="UniProtKB-KW"/>
</dbReference>
<dbReference type="InterPro" id="IPR036397">
    <property type="entry name" value="RNaseH_sf"/>
</dbReference>
<dbReference type="OrthoDB" id="103680at2759"/>
<evidence type="ECO:0000256" key="7">
    <source>
        <dbReference type="ARBA" id="ARBA00022918"/>
    </source>
</evidence>